<feature type="transmembrane region" description="Helical" evidence="1">
    <location>
        <begin position="77"/>
        <end position="100"/>
    </location>
</feature>
<feature type="transmembrane region" description="Helical" evidence="1">
    <location>
        <begin position="6"/>
        <end position="26"/>
    </location>
</feature>
<evidence type="ECO:0000256" key="1">
    <source>
        <dbReference type="SAM" id="Phobius"/>
    </source>
</evidence>
<feature type="transmembrane region" description="Helical" evidence="1">
    <location>
        <begin position="120"/>
        <end position="140"/>
    </location>
</feature>
<organism evidence="2 3">
    <name type="scientific">Curtobacterium salicis</name>
    <dbReference type="NCBI Taxonomy" id="1779862"/>
    <lineage>
        <taxon>Bacteria</taxon>
        <taxon>Bacillati</taxon>
        <taxon>Actinomycetota</taxon>
        <taxon>Actinomycetes</taxon>
        <taxon>Micrococcales</taxon>
        <taxon>Microbacteriaceae</taxon>
        <taxon>Curtobacterium</taxon>
    </lineage>
</organism>
<gene>
    <name evidence="2" type="ORF">E9228_002786</name>
</gene>
<reference evidence="2 3" key="1">
    <citation type="submission" date="2020-03" db="EMBL/GenBank/DDBJ databases">
        <title>Above-ground endophytic microbial communities from plants in different locations in the United States.</title>
        <authorList>
            <person name="Frank C."/>
        </authorList>
    </citation>
    <scope>NUCLEOTIDE SEQUENCE [LARGE SCALE GENOMIC DNA]</scope>
    <source>
        <strain evidence="2 3">WW7</strain>
    </source>
</reference>
<protein>
    <submittedName>
        <fullName evidence="2">Amino acid transporter</fullName>
    </submittedName>
</protein>
<proteinExistence type="predicted"/>
<keyword evidence="1" id="KW-0472">Membrane</keyword>
<dbReference type="Proteomes" id="UP001318300">
    <property type="component" value="Unassembled WGS sequence"/>
</dbReference>
<evidence type="ECO:0000313" key="2">
    <source>
        <dbReference type="EMBL" id="NII42128.1"/>
    </source>
</evidence>
<dbReference type="EMBL" id="JAAOYO010000004">
    <property type="protein sequence ID" value="NII42128.1"/>
    <property type="molecule type" value="Genomic_DNA"/>
</dbReference>
<keyword evidence="1" id="KW-1133">Transmembrane helix</keyword>
<dbReference type="RefSeq" id="WP_166781126.1">
    <property type="nucleotide sequence ID" value="NZ_JAAOYO010000004.1"/>
</dbReference>
<keyword evidence="3" id="KW-1185">Reference proteome</keyword>
<evidence type="ECO:0000313" key="3">
    <source>
        <dbReference type="Proteomes" id="UP001318300"/>
    </source>
</evidence>
<name>A0ABX0TB45_9MICO</name>
<sequence length="162" mass="17739">MDLDGTAAIGGVVLAAISAAASGIVGRGRMRRMERLVDVMTKLEKDSDEQKIVLGMVLDHARSMDYRQRGPRSGFQVVVAWIAQAIGWLCAFVGYISLYLLLVPVLFPEPSKDGSESNPWYNIIVLALLALLFILGGVWVRNGTKKTRGDWIVQHSPEATTP</sequence>
<comment type="caution">
    <text evidence="2">The sequence shown here is derived from an EMBL/GenBank/DDBJ whole genome shotgun (WGS) entry which is preliminary data.</text>
</comment>
<accession>A0ABX0TB45</accession>
<keyword evidence="1" id="KW-0812">Transmembrane</keyword>